<proteinExistence type="predicted"/>
<dbReference type="Proteomes" id="UP000775547">
    <property type="component" value="Unassembled WGS sequence"/>
</dbReference>
<protein>
    <submittedName>
        <fullName evidence="1">Uncharacterized protein</fullName>
    </submittedName>
</protein>
<accession>A0A9P7GI41</accession>
<sequence length="247" mass="28239">MKVPLRNFLHSMNARPLRELSLLSGYQGEEWATVPFISLPFLWDIITTLDIRDFTGRSLHEVIRGLAKCTSLERLSSHFELAEYDSTIMLETIPYSPECTLYFLSTVPSLLAKTAPMVWENITSLDLVETDFIDGDDLISALQQVLSWIPSPFQVRCRKERQTLRPPSHLYADFNATVYDQTWIFRHMVVPSLKNLHICFQAKRDLMVLRDMVVSSGCALLAVHLDCSASPTDPKEWYIPGLHDGIH</sequence>
<name>A0A9P7GI41_9AGAR</name>
<dbReference type="AlphaFoldDB" id="A0A9P7GI41"/>
<gene>
    <name evidence="1" type="ORF">DXG03_000327</name>
</gene>
<evidence type="ECO:0000313" key="1">
    <source>
        <dbReference type="EMBL" id="KAG5648978.1"/>
    </source>
</evidence>
<comment type="caution">
    <text evidence="1">The sequence shown here is derived from an EMBL/GenBank/DDBJ whole genome shotgun (WGS) entry which is preliminary data.</text>
</comment>
<organism evidence="1 2">
    <name type="scientific">Asterophora parasitica</name>
    <dbReference type="NCBI Taxonomy" id="117018"/>
    <lineage>
        <taxon>Eukaryota</taxon>
        <taxon>Fungi</taxon>
        <taxon>Dikarya</taxon>
        <taxon>Basidiomycota</taxon>
        <taxon>Agaricomycotina</taxon>
        <taxon>Agaricomycetes</taxon>
        <taxon>Agaricomycetidae</taxon>
        <taxon>Agaricales</taxon>
        <taxon>Tricholomatineae</taxon>
        <taxon>Lyophyllaceae</taxon>
        <taxon>Asterophora</taxon>
    </lineage>
</organism>
<reference evidence="1" key="1">
    <citation type="submission" date="2020-07" db="EMBL/GenBank/DDBJ databases">
        <authorList>
            <person name="Nieuwenhuis M."/>
            <person name="Van De Peppel L.J.J."/>
        </authorList>
    </citation>
    <scope>NUCLEOTIDE SEQUENCE</scope>
    <source>
        <strain evidence="1">AP01</strain>
        <tissue evidence="1">Mycelium</tissue>
    </source>
</reference>
<dbReference type="EMBL" id="JABCKV010000001">
    <property type="protein sequence ID" value="KAG5648978.1"/>
    <property type="molecule type" value="Genomic_DNA"/>
</dbReference>
<reference evidence="1" key="2">
    <citation type="submission" date="2021-10" db="EMBL/GenBank/DDBJ databases">
        <title>Phylogenomics reveals ancestral predisposition of the termite-cultivated fungus Termitomyces towards a domesticated lifestyle.</title>
        <authorList>
            <person name="Auxier B."/>
            <person name="Grum-Grzhimaylo A."/>
            <person name="Cardenas M.E."/>
            <person name="Lodge J.D."/>
            <person name="Laessoe T."/>
            <person name="Pedersen O."/>
            <person name="Smith M.E."/>
            <person name="Kuyper T.W."/>
            <person name="Franco-Molano E.A."/>
            <person name="Baroni T.J."/>
            <person name="Aanen D.K."/>
        </authorList>
    </citation>
    <scope>NUCLEOTIDE SEQUENCE</scope>
    <source>
        <strain evidence="1">AP01</strain>
        <tissue evidence="1">Mycelium</tissue>
    </source>
</reference>
<evidence type="ECO:0000313" key="2">
    <source>
        <dbReference type="Proteomes" id="UP000775547"/>
    </source>
</evidence>
<keyword evidence="2" id="KW-1185">Reference proteome</keyword>